<dbReference type="AlphaFoldDB" id="A0A480AZY0"/>
<evidence type="ECO:0000313" key="2">
    <source>
        <dbReference type="Proteomes" id="UP000301751"/>
    </source>
</evidence>
<keyword evidence="2" id="KW-1185">Reference proteome</keyword>
<name>A0A480AZY0_9BURK</name>
<sequence length="216" mass="24273">MRRPQRYDVSVFLNCPFDDGYRPLLHAAIFAIQDCGFLARTALEDVGSGETRLDKIARIIGESRFSIHDISRVEVDATNPLPRFNMPFECGLSFGAASFGHPARARGRDLLILAAEPFQDKRTLSDLAGQDAKYHHARPADLIKAVRSFLAAKAKIVLPADTSIRGHSDIFDRFERFKLEVEALATSRRIRLDEINSFDYLPDWLALAVAWQAATR</sequence>
<comment type="caution">
    <text evidence="1">The sequence shown here is derived from an EMBL/GenBank/DDBJ whole genome shotgun (WGS) entry which is preliminary data.</text>
</comment>
<dbReference type="Proteomes" id="UP000301751">
    <property type="component" value="Unassembled WGS sequence"/>
</dbReference>
<proteinExistence type="predicted"/>
<dbReference type="EMBL" id="BJCL01000018">
    <property type="protein sequence ID" value="GCL65647.1"/>
    <property type="molecule type" value="Genomic_DNA"/>
</dbReference>
<dbReference type="RefSeq" id="WP_137735345.1">
    <property type="nucleotide sequence ID" value="NZ_BJCL01000018.1"/>
</dbReference>
<organism evidence="1 2">
    <name type="scientific">Pseudaquabacterium pictum</name>
    <dbReference type="NCBI Taxonomy" id="2315236"/>
    <lineage>
        <taxon>Bacteria</taxon>
        <taxon>Pseudomonadati</taxon>
        <taxon>Pseudomonadota</taxon>
        <taxon>Betaproteobacteria</taxon>
        <taxon>Burkholderiales</taxon>
        <taxon>Sphaerotilaceae</taxon>
        <taxon>Pseudaquabacterium</taxon>
    </lineage>
</organism>
<evidence type="ECO:0000313" key="1">
    <source>
        <dbReference type="EMBL" id="GCL65647.1"/>
    </source>
</evidence>
<dbReference type="OrthoDB" id="7596615at2"/>
<accession>A0A480AZY0</accession>
<protein>
    <submittedName>
        <fullName evidence="1">Uncharacterized protein</fullName>
    </submittedName>
</protein>
<reference evidence="2" key="1">
    <citation type="submission" date="2019-03" db="EMBL/GenBank/DDBJ databases">
        <title>Aquabacterium pictum sp.nov., the first bacteriochlorophyll a-containing freshwater bacterium in the genus Aquabacterium of the class Betaproteobacteria.</title>
        <authorList>
            <person name="Hirose S."/>
            <person name="Tank M."/>
            <person name="Hara E."/>
            <person name="Tamaki H."/>
            <person name="Takaichi S."/>
            <person name="Haruta S."/>
            <person name="Hanada S."/>
        </authorList>
    </citation>
    <scope>NUCLEOTIDE SEQUENCE [LARGE SCALE GENOMIC DNA]</scope>
    <source>
        <strain evidence="2">W35</strain>
    </source>
</reference>
<gene>
    <name evidence="1" type="ORF">AQPW35_47280</name>
</gene>